<comment type="similarity">
    <text evidence="2">Belongs to the intradiol ring-cleavage dioxygenase family.</text>
</comment>
<dbReference type="OrthoDB" id="5238185at2759"/>
<dbReference type="Pfam" id="PF00775">
    <property type="entry name" value="Dioxygenase_C"/>
    <property type="match status" value="1"/>
</dbReference>
<keyword evidence="3" id="KW-0479">Metal-binding</keyword>
<feature type="domain" description="Intradiol ring-cleavage dioxygenases" evidence="7">
    <location>
        <begin position="278"/>
        <end position="440"/>
    </location>
</feature>
<dbReference type="EMBL" id="LFZN01000320">
    <property type="protein sequence ID" value="KXS94146.1"/>
    <property type="molecule type" value="Genomic_DNA"/>
</dbReference>
<dbReference type="CDD" id="cd03461">
    <property type="entry name" value="1_2-HQD"/>
    <property type="match status" value="1"/>
</dbReference>
<name>A0A139GVE2_9PEZI</name>
<evidence type="ECO:0000259" key="7">
    <source>
        <dbReference type="Pfam" id="PF00775"/>
    </source>
</evidence>
<dbReference type="PANTHER" id="PTHR33711:SF7">
    <property type="entry name" value="INTRADIOL RING-CLEAVAGE DIOXYGENASES DOMAIN-CONTAINING PROTEIN-RELATED"/>
    <property type="match status" value="1"/>
</dbReference>
<protein>
    <recommendedName>
        <fullName evidence="11">Intradiol ring-cleavage dioxygenases domain-containing protein</fullName>
    </recommendedName>
</protein>
<proteinExistence type="inferred from homology"/>
<dbReference type="InterPro" id="IPR050770">
    <property type="entry name" value="Intradiol_RC_Dioxygenase"/>
</dbReference>
<dbReference type="Pfam" id="PF04444">
    <property type="entry name" value="Dioxygenase_N"/>
    <property type="match status" value="1"/>
</dbReference>
<evidence type="ECO:0000259" key="8">
    <source>
        <dbReference type="Pfam" id="PF04444"/>
    </source>
</evidence>
<evidence type="ECO:0000256" key="2">
    <source>
        <dbReference type="ARBA" id="ARBA00007825"/>
    </source>
</evidence>
<evidence type="ECO:0008006" key="11">
    <source>
        <dbReference type="Google" id="ProtNLM"/>
    </source>
</evidence>
<dbReference type="InterPro" id="IPR007535">
    <property type="entry name" value="Catechol_dOase_N"/>
</dbReference>
<keyword evidence="10" id="KW-1185">Reference proteome</keyword>
<sequence>MAIEQQSNLLLSRSRRKNLRSPNYCDYDVHTLESIEFGCFVTAFNLARFADIGSVCCIISKLTKTSSRASWIATQQSAERSSRAAAAGTQFRVSKHGGVYSVSNHVLCFNRRQLVRRQACVAIPLFRPVHKTSSVIPYLNSSFITHLAMDPSQVDVPPLKDLTIDNITNNVKLINSKCPNPRLKYILERIVQHLHDFARETRLSHEEWMTGLLFLTSVGQICTDVRQEFILLSDILGLSLLVDSIDHPKPPSSTEGTVLGPFHTHEAEPLPNGSRISHDPDGEPCLVLCTIKSTSGSPIAGVKIDVWETDSKGFYDVQYPGRDGPDQRAIMHSDHDGVFWFKAITPVPYPIPHDGPVGKLLVALKRHCYRPSHMHFMFEKEGYDHLITALYLRGDPYETSDAVFGVKESLVIDLKTVSEEHVQKYGVKAGTKLITYDFVLVSDDESRELREKNAMDAMKDLGIKAKLWNGLPVPDVD</sequence>
<evidence type="ECO:0000256" key="5">
    <source>
        <dbReference type="ARBA" id="ARBA00023002"/>
    </source>
</evidence>
<evidence type="ECO:0000313" key="10">
    <source>
        <dbReference type="Proteomes" id="UP000070133"/>
    </source>
</evidence>
<gene>
    <name evidence="9" type="ORF">AC578_11144</name>
</gene>
<dbReference type="GO" id="GO:0018576">
    <property type="term" value="F:catechol 1,2-dioxygenase activity"/>
    <property type="evidence" value="ECO:0007669"/>
    <property type="project" value="InterPro"/>
</dbReference>
<comment type="caution">
    <text evidence="9">The sequence shown here is derived from an EMBL/GenBank/DDBJ whole genome shotgun (WGS) entry which is preliminary data.</text>
</comment>
<evidence type="ECO:0000313" key="9">
    <source>
        <dbReference type="EMBL" id="KXS94146.1"/>
    </source>
</evidence>
<evidence type="ECO:0000256" key="6">
    <source>
        <dbReference type="ARBA" id="ARBA00023004"/>
    </source>
</evidence>
<reference evidence="9 10" key="1">
    <citation type="submission" date="2015-07" db="EMBL/GenBank/DDBJ databases">
        <title>Comparative genomics of the Sigatoka disease complex on banana suggests a link between parallel evolutionary changes in Pseudocercospora fijiensis and Pseudocercospora eumusae and increased virulence on the banana host.</title>
        <authorList>
            <person name="Chang T.-C."/>
            <person name="Salvucci A."/>
            <person name="Crous P.W."/>
            <person name="Stergiopoulos I."/>
        </authorList>
    </citation>
    <scope>NUCLEOTIDE SEQUENCE [LARGE SCALE GENOMIC DNA]</scope>
    <source>
        <strain evidence="9 10">CBS 114824</strain>
    </source>
</reference>
<dbReference type="Gene3D" id="2.60.130.10">
    <property type="entry name" value="Aromatic compound dioxygenase"/>
    <property type="match status" value="1"/>
</dbReference>
<dbReference type="InterPro" id="IPR000627">
    <property type="entry name" value="Intradiol_dOase_C"/>
</dbReference>
<evidence type="ECO:0000256" key="4">
    <source>
        <dbReference type="ARBA" id="ARBA00022964"/>
    </source>
</evidence>
<dbReference type="STRING" id="321146.A0A139GVE2"/>
<dbReference type="InterPro" id="IPR039390">
    <property type="entry name" value="1_2-HQD/HQD"/>
</dbReference>
<keyword evidence="6" id="KW-0408">Iron</keyword>
<evidence type="ECO:0000256" key="1">
    <source>
        <dbReference type="ARBA" id="ARBA00001965"/>
    </source>
</evidence>
<dbReference type="AlphaFoldDB" id="A0A139GVE2"/>
<dbReference type="SUPFAM" id="SSF49482">
    <property type="entry name" value="Aromatic compound dioxygenase"/>
    <property type="match status" value="1"/>
</dbReference>
<dbReference type="GO" id="GO:0009712">
    <property type="term" value="P:catechol-containing compound metabolic process"/>
    <property type="evidence" value="ECO:0007669"/>
    <property type="project" value="InterPro"/>
</dbReference>
<evidence type="ECO:0000256" key="3">
    <source>
        <dbReference type="ARBA" id="ARBA00022723"/>
    </source>
</evidence>
<feature type="domain" description="Catechol dioxygenase N-terminal" evidence="8">
    <location>
        <begin position="180"/>
        <end position="252"/>
    </location>
</feature>
<comment type="cofactor">
    <cofactor evidence="1">
        <name>Fe(3+)</name>
        <dbReference type="ChEBI" id="CHEBI:29034"/>
    </cofactor>
</comment>
<organism evidence="9 10">
    <name type="scientific">Pseudocercospora eumusae</name>
    <dbReference type="NCBI Taxonomy" id="321146"/>
    <lineage>
        <taxon>Eukaryota</taxon>
        <taxon>Fungi</taxon>
        <taxon>Dikarya</taxon>
        <taxon>Ascomycota</taxon>
        <taxon>Pezizomycotina</taxon>
        <taxon>Dothideomycetes</taxon>
        <taxon>Dothideomycetidae</taxon>
        <taxon>Mycosphaerellales</taxon>
        <taxon>Mycosphaerellaceae</taxon>
        <taxon>Pseudocercospora</taxon>
    </lineage>
</organism>
<dbReference type="Proteomes" id="UP000070133">
    <property type="component" value="Unassembled WGS sequence"/>
</dbReference>
<dbReference type="GO" id="GO:0008199">
    <property type="term" value="F:ferric iron binding"/>
    <property type="evidence" value="ECO:0007669"/>
    <property type="project" value="InterPro"/>
</dbReference>
<keyword evidence="4" id="KW-0223">Dioxygenase</keyword>
<dbReference type="PANTHER" id="PTHR33711">
    <property type="entry name" value="DIOXYGENASE, PUTATIVE (AFU_ORTHOLOGUE AFUA_2G02910)-RELATED"/>
    <property type="match status" value="1"/>
</dbReference>
<dbReference type="InterPro" id="IPR015889">
    <property type="entry name" value="Intradiol_dOase_core"/>
</dbReference>
<keyword evidence="5" id="KW-0560">Oxidoreductase</keyword>
<accession>A0A139GVE2</accession>